<dbReference type="Gene3D" id="3.30.870.10">
    <property type="entry name" value="Endonuclease Chain A"/>
    <property type="match status" value="2"/>
</dbReference>
<reference evidence="3 4" key="1">
    <citation type="submission" date="2016-10" db="EMBL/GenBank/DDBJ databases">
        <authorList>
            <person name="de Groot N.N."/>
        </authorList>
    </citation>
    <scope>NUCLEOTIDE SEQUENCE [LARGE SCALE GENOMIC DNA]</scope>
    <source>
        <strain evidence="3 4">AA1</strain>
    </source>
</reference>
<dbReference type="PROSITE" id="PS51257">
    <property type="entry name" value="PROKAR_LIPOPROTEIN"/>
    <property type="match status" value="1"/>
</dbReference>
<dbReference type="STRING" id="419481.SAMN05216233_1408"/>
<protein>
    <submittedName>
        <fullName evidence="3">Phosphatidylserine/phosphatidylglycerophosphate/cardiolipin synthase</fullName>
    </submittedName>
</protein>
<gene>
    <name evidence="3" type="ORF">SAMN05216233_1408</name>
</gene>
<dbReference type="GO" id="GO:0006793">
    <property type="term" value="P:phosphorus metabolic process"/>
    <property type="evidence" value="ECO:0007669"/>
    <property type="project" value="UniProtKB-ARBA"/>
</dbReference>
<dbReference type="PANTHER" id="PTHR21248:SF22">
    <property type="entry name" value="PHOSPHOLIPASE D"/>
    <property type="match status" value="1"/>
</dbReference>
<dbReference type="PROSITE" id="PS50035">
    <property type="entry name" value="PLD"/>
    <property type="match status" value="2"/>
</dbReference>
<evidence type="ECO:0000313" key="4">
    <source>
        <dbReference type="Proteomes" id="UP000198870"/>
    </source>
</evidence>
<sequence>MARSFPRCFRLSLLAILLLSHFLVSAACAETPHLDAVEAQLRQLAPGSEGTVWKRTDGNLIAGHGVNGSHWLLQSPDCWGQGDCSSATGAQRLADAIRSDIAAALEWVDITTLVTYPDGMFQEAIVSGLKEALTHNPDITIRILGGTPPVMGSVDTGLTETASNYMERLKADLGPSANNARIIVAGVETSWLYSWNHAKMVAVDGKTVITGGHNLWEGAYAGGPNPVSDVSMRLTGPAAESAHTFADLLWDFAETWSQDWWSRLFYVEVVKGEGFNSITRFPTPHEVSASQAEGDAPVLALGGLGFGMDVPGGTAGGLEPANDSKATCSRLHTDYVNNDAEYSVANPEEAGLRALIASATESVFISQQDLLAVCAPPVSNSCYDARLFDILADKLIREIPVKIIVSSPGAKQSLAAPYSNMDQMTDITDILIRKVRARADVDQTTAEEIICHSLQLAPIRIADNVDTWANGRGIANHAKVICVDDAAFYIGSKNLYPATLQDFGFIVEDSKAAADFKKEYLDVIWNASKHAAIVDFEEGVCNF</sequence>
<dbReference type="OrthoDB" id="7374490at2"/>
<dbReference type="AlphaFoldDB" id="A0A1G5JS62"/>
<evidence type="ECO:0000259" key="2">
    <source>
        <dbReference type="PROSITE" id="PS50035"/>
    </source>
</evidence>
<dbReference type="EMBL" id="FMUX01000040">
    <property type="protein sequence ID" value="SCY90568.1"/>
    <property type="molecule type" value="Genomic_DNA"/>
</dbReference>
<dbReference type="PANTHER" id="PTHR21248">
    <property type="entry name" value="CARDIOLIPIN SYNTHASE"/>
    <property type="match status" value="1"/>
</dbReference>
<accession>A0A1G5JS62</accession>
<name>A0A1G5JS62_9BACT</name>
<feature type="chain" id="PRO_5011517174" evidence="1">
    <location>
        <begin position="27"/>
        <end position="543"/>
    </location>
</feature>
<evidence type="ECO:0000313" key="3">
    <source>
        <dbReference type="EMBL" id="SCY90568.1"/>
    </source>
</evidence>
<feature type="signal peptide" evidence="1">
    <location>
        <begin position="1"/>
        <end position="26"/>
    </location>
</feature>
<feature type="domain" description="PLD phosphodiesterase" evidence="2">
    <location>
        <begin position="472"/>
        <end position="499"/>
    </location>
</feature>
<keyword evidence="1" id="KW-0732">Signal</keyword>
<dbReference type="GO" id="GO:0003824">
    <property type="term" value="F:catalytic activity"/>
    <property type="evidence" value="ECO:0007669"/>
    <property type="project" value="InterPro"/>
</dbReference>
<evidence type="ECO:0000256" key="1">
    <source>
        <dbReference type="SAM" id="SignalP"/>
    </source>
</evidence>
<dbReference type="RefSeq" id="WP_139164133.1">
    <property type="nucleotide sequence ID" value="NZ_FMUX01000040.1"/>
</dbReference>
<keyword evidence="4" id="KW-1185">Reference proteome</keyword>
<organism evidence="3 4">
    <name type="scientific">Desulfoluna spongiiphila</name>
    <dbReference type="NCBI Taxonomy" id="419481"/>
    <lineage>
        <taxon>Bacteria</taxon>
        <taxon>Pseudomonadati</taxon>
        <taxon>Thermodesulfobacteriota</taxon>
        <taxon>Desulfobacteria</taxon>
        <taxon>Desulfobacterales</taxon>
        <taxon>Desulfolunaceae</taxon>
        <taxon>Desulfoluna</taxon>
    </lineage>
</organism>
<proteinExistence type="predicted"/>
<feature type="domain" description="PLD phosphodiesterase" evidence="2">
    <location>
        <begin position="192"/>
        <end position="219"/>
    </location>
</feature>
<dbReference type="SMART" id="SM00155">
    <property type="entry name" value="PLDc"/>
    <property type="match status" value="2"/>
</dbReference>
<dbReference type="SUPFAM" id="SSF56024">
    <property type="entry name" value="Phospholipase D/nuclease"/>
    <property type="match status" value="2"/>
</dbReference>
<dbReference type="InterPro" id="IPR001736">
    <property type="entry name" value="PLipase_D/transphosphatidylase"/>
</dbReference>
<dbReference type="Proteomes" id="UP000198870">
    <property type="component" value="Unassembled WGS sequence"/>
</dbReference>